<dbReference type="Proteomes" id="UP000271339">
    <property type="component" value="Unassembled WGS sequence"/>
</dbReference>
<reference evidence="2 3" key="1">
    <citation type="submission" date="2018-10" db="EMBL/GenBank/DDBJ databases">
        <title>Genomic Encyclopedia of Archaeal and Bacterial Type Strains, Phase II (KMG-II): from individual species to whole genera.</title>
        <authorList>
            <person name="Goeker M."/>
        </authorList>
    </citation>
    <scope>NUCLEOTIDE SEQUENCE [LARGE SCALE GENOMIC DNA]</scope>
    <source>
        <strain evidence="2 3">DSM 23424</strain>
    </source>
</reference>
<evidence type="ECO:0000313" key="2">
    <source>
        <dbReference type="EMBL" id="RMA64373.1"/>
    </source>
</evidence>
<protein>
    <submittedName>
        <fullName evidence="2">Uncharacterized protein</fullName>
    </submittedName>
</protein>
<organism evidence="2 3">
    <name type="scientific">Ulvibacter antarcticus</name>
    <dbReference type="NCBI Taxonomy" id="442714"/>
    <lineage>
        <taxon>Bacteria</taxon>
        <taxon>Pseudomonadati</taxon>
        <taxon>Bacteroidota</taxon>
        <taxon>Flavobacteriia</taxon>
        <taxon>Flavobacteriales</taxon>
        <taxon>Flavobacteriaceae</taxon>
        <taxon>Ulvibacter</taxon>
    </lineage>
</organism>
<gene>
    <name evidence="2" type="ORF">BXY75_1248</name>
</gene>
<feature type="coiled-coil region" evidence="1">
    <location>
        <begin position="87"/>
        <end position="117"/>
    </location>
</feature>
<evidence type="ECO:0000256" key="1">
    <source>
        <dbReference type="SAM" id="Coils"/>
    </source>
</evidence>
<keyword evidence="3" id="KW-1185">Reference proteome</keyword>
<name>A0A3L9YV27_9FLAO</name>
<dbReference type="OrthoDB" id="9824183at2"/>
<dbReference type="AlphaFoldDB" id="A0A3L9YV27"/>
<dbReference type="RefSeq" id="WP_121906822.1">
    <property type="nucleotide sequence ID" value="NZ_REFC01000012.1"/>
</dbReference>
<comment type="caution">
    <text evidence="2">The sequence shown here is derived from an EMBL/GenBank/DDBJ whole genome shotgun (WGS) entry which is preliminary data.</text>
</comment>
<keyword evidence="1" id="KW-0175">Coiled coil</keyword>
<proteinExistence type="predicted"/>
<sequence length="441" mass="50135">MIVEKLKNLHRYLFVIFFVIFGDGFSQDDGISEPLDHETISEKDKLEEEQIRNVFFENVLIDGRNSSSEVKNKSSVEPSRSIESFDMVDIDKRLQLLKDNIRELQLEQQRIESLLKARDKKVVIIPEQTQPAKVLDTFSNLPIIAHAVVVQKEESPYIIVEKISQEEAEKALLAKQNNLDNNEMTTTGPNALNTNDLSRTTSYSKQIETYNISPIIAPTQITVSSKSDADNALNSNTYLLKETIDTSTAGALQIRRVYVEMIGEEQADQALKSRINVSGSTKNLELASVSEVQKVRADFNGDRNSFYAHISAVNRANESTTICFENSKCKPLVVSNTIGGRIRSLKFKGSDRDYLLFTANINDDDFSKYFLFVLRNNEWKQVMNSFAIHKSNLSSTIAPIRIDPNDPDQLLHYYSVFDFEDAITAKNPWKLKEESVKKRAW</sequence>
<dbReference type="EMBL" id="REFC01000012">
    <property type="protein sequence ID" value="RMA64373.1"/>
    <property type="molecule type" value="Genomic_DNA"/>
</dbReference>
<evidence type="ECO:0000313" key="3">
    <source>
        <dbReference type="Proteomes" id="UP000271339"/>
    </source>
</evidence>
<accession>A0A3L9YV27</accession>